<keyword evidence="2" id="KW-0813">Transport</keyword>
<feature type="compositionally biased region" description="Low complexity" evidence="14">
    <location>
        <begin position="883"/>
        <end position="894"/>
    </location>
</feature>
<keyword evidence="7" id="KW-0406">Ion transport</keyword>
<gene>
    <name evidence="17" type="ORF">SKAU_G00120390</name>
</gene>
<keyword evidence="13" id="KW-0175">Coiled coil</keyword>
<feature type="compositionally biased region" description="Basic and acidic residues" evidence="14">
    <location>
        <begin position="49"/>
        <end position="67"/>
    </location>
</feature>
<feature type="compositionally biased region" description="Polar residues" evidence="14">
    <location>
        <begin position="140"/>
        <end position="157"/>
    </location>
</feature>
<dbReference type="InterPro" id="IPR005821">
    <property type="entry name" value="Ion_trans_dom"/>
</dbReference>
<evidence type="ECO:0000256" key="6">
    <source>
        <dbReference type="ARBA" id="ARBA00022989"/>
    </source>
</evidence>
<evidence type="ECO:0000256" key="12">
    <source>
        <dbReference type="RuleBase" id="RU003808"/>
    </source>
</evidence>
<evidence type="ECO:0000256" key="3">
    <source>
        <dbReference type="ARBA" id="ARBA00022692"/>
    </source>
</evidence>
<dbReference type="InterPro" id="IPR027359">
    <property type="entry name" value="Volt_channel_dom_sf"/>
</dbReference>
<feature type="region of interest" description="Disordered" evidence="14">
    <location>
        <begin position="1087"/>
        <end position="1143"/>
    </location>
</feature>
<dbReference type="OrthoDB" id="416585at2759"/>
<evidence type="ECO:0000259" key="16">
    <source>
        <dbReference type="Pfam" id="PF00520"/>
    </source>
</evidence>
<keyword evidence="10" id="KW-0407">Ion channel</keyword>
<dbReference type="GO" id="GO:0043005">
    <property type="term" value="C:neuron projection"/>
    <property type="evidence" value="ECO:0007669"/>
    <property type="project" value="TreeGrafter"/>
</dbReference>
<feature type="transmembrane region" description="Helical" evidence="15">
    <location>
        <begin position="271"/>
        <end position="290"/>
    </location>
</feature>
<dbReference type="Proteomes" id="UP001152622">
    <property type="component" value="Chromosome 4"/>
</dbReference>
<sequence length="1347" mass="146954">MASTSPLAALYFVALMTFGNYVLFNLLVNLLVAILVEGFQAEGDANRSYSEDDRSSSNFDESEKQKDSLQLSDPKICTLTPNGHLELGPVPPGRGGYQVDRALALGPRKSSVMSLGQANLEQRPLRPGCSSIYHNWGRPPTQTAWNRRSSWNSQGRTSRGLGMRVPGPPNLPPPPPRGPGAGGGAATTTTATGGRTPPNPPLLAEVFPQLNTKERARLEEEIDYSLCFRIQKMIEVYRPECCEAREEWSVYLFSPQNKFRLLCQNIIAHKLFDYVVLVFIFLNCITVALERPKIHQGSLERLLLTISNYIFTTIFVAEMTLKVVSMGLYLGDKAYLRSSWNILDGFLVFVSLIDIVVSMAGGAKILGVLRVLRLLRTLRPLRVISRAPGLKLVVETLITSLKPIGNIVLICCAFFIIFGILGVQLFKGKFFYCSGPDVKNITNKSDCFLANYKWVHHKYNFDNLGQALMSLFVLASKDGWVNIMYHGLDAVGIDQQPVINNSPWMLLYFISFLLIVSFFVLNMFVGVVVENFHKCRQNQEVEEAKRREEKRLRRMEKKRRKAQKLPYYSSYSHVRLMIHSLCTSHYLDLFITFIICVNVVTMSLEHYSQPQSLETTLKYCNYFFTTTFVLEAALKLIAFGFRRFFKDRWNQLDLAIVLLSVMGITLEEIEINASLPINPTIIRIMRVLRIARVLKLLKMATGMRALLDTVVQALPQVGNLGLLFMLLFFIYAALGVELFGELVCNEDYPCEGMSRHATFENFGMAFLTLFQVSTGDNWNGIMKDTLRECQAGEHTCNPSLQFISPLYFVSFVLTAQFVLINVVVAVLMKHLDDSNKEAQEDAEMDAEIELELAQGGLCCMGTLAGGAAGGGDKGGGDGANRQSAGASANANPGGTTPHRCSHEPHDPRRLYSPAQENLWLDSVSLLIRDSFEGEMLMIDNLSGSVFHHYSSPPACKDCCKHHPQQIQLAEIEQASLMSEQLSDKSSSLALPDDLSLDDHSVYQLLVRDGKEGRSSSNSHSSEELGAGGAGSPGPEEGGGPFELQGPCLTPSHSADGALFSSGSCGGGAGSSPLFHLPAEFFHPAAAAHPSSPGLGDVPKGRGPNLVSPASWASLRSPGANSRELGLQHPSHSDSSLATGSSEGSLQTTLEEGLCFSVSPPIDLHLPLPLPLLCPIPADSSCPPGETLRPLTHPLAEPPAAFNLQATRGHQRSQSSCGGSTSPGCTRQDSMDPSDEDLGIGIGGGGSSQACNSEHLSETLSSLSLTSLLSPSSLGHPLVKKCNSTGSLEQGSVLARGKEGRRLYGIDPRGYLSNPWTEERGDGDGEAGVGLGVKSTSQTTVMSSRKNR</sequence>
<keyword evidence="8 15" id="KW-0472">Membrane</keyword>
<evidence type="ECO:0000256" key="7">
    <source>
        <dbReference type="ARBA" id="ARBA00023065"/>
    </source>
</evidence>
<dbReference type="SUPFAM" id="SSF81324">
    <property type="entry name" value="Voltage-gated potassium channels"/>
    <property type="match status" value="2"/>
</dbReference>
<feature type="compositionally biased region" description="Polar residues" evidence="14">
    <location>
        <begin position="1132"/>
        <end position="1143"/>
    </location>
</feature>
<feature type="compositionally biased region" description="Low complexity" evidence="14">
    <location>
        <begin position="1211"/>
        <end position="1226"/>
    </location>
</feature>
<feature type="transmembrane region" description="Helical" evidence="15">
    <location>
        <begin position="585"/>
        <end position="602"/>
    </location>
</feature>
<name>A0A9Q1FNL3_SYNKA</name>
<comment type="similarity">
    <text evidence="12">Belongs to the calcium channel alpha-1 subunit (TC 1.A.1.11) family.</text>
</comment>
<evidence type="ECO:0000256" key="9">
    <source>
        <dbReference type="ARBA" id="ARBA00023180"/>
    </source>
</evidence>
<proteinExistence type="inferred from homology"/>
<dbReference type="GO" id="GO:0008332">
    <property type="term" value="F:low voltage-gated calcium channel activity"/>
    <property type="evidence" value="ECO:0007669"/>
    <property type="project" value="TreeGrafter"/>
</dbReference>
<dbReference type="InterPro" id="IPR043203">
    <property type="entry name" value="VGCC_Ca_Na"/>
</dbReference>
<dbReference type="GO" id="GO:0086010">
    <property type="term" value="P:membrane depolarization during action potential"/>
    <property type="evidence" value="ECO:0007669"/>
    <property type="project" value="TreeGrafter"/>
</dbReference>
<feature type="transmembrane region" description="Helical" evidence="15">
    <location>
        <begin position="407"/>
        <end position="426"/>
    </location>
</feature>
<comment type="caution">
    <text evidence="17">The sequence shown here is derived from an EMBL/GenBank/DDBJ whole genome shotgun (WGS) entry which is preliminary data.</text>
</comment>
<keyword evidence="11" id="KW-0479">Metal-binding</keyword>
<feature type="region of interest" description="Disordered" evidence="14">
    <location>
        <begin position="1303"/>
        <end position="1347"/>
    </location>
</feature>
<feature type="transmembrane region" description="Helical" evidence="15">
    <location>
        <begin position="302"/>
        <end position="325"/>
    </location>
</feature>
<dbReference type="FunFam" id="1.20.120.350:FF:000009">
    <property type="entry name" value="Voltage-dependent T-type calcium channel subunit alpha"/>
    <property type="match status" value="1"/>
</dbReference>
<feature type="region of interest" description="Disordered" evidence="14">
    <location>
        <begin position="870"/>
        <end position="908"/>
    </location>
</feature>
<feature type="region of interest" description="Disordered" evidence="14">
    <location>
        <begin position="139"/>
        <end position="201"/>
    </location>
</feature>
<feature type="coiled-coil region" evidence="13">
    <location>
        <begin position="538"/>
        <end position="565"/>
    </location>
</feature>
<keyword evidence="18" id="KW-1185">Reference proteome</keyword>
<keyword evidence="3 15" id="KW-0812">Transmembrane</keyword>
<evidence type="ECO:0000256" key="2">
    <source>
        <dbReference type="ARBA" id="ARBA00022448"/>
    </source>
</evidence>
<evidence type="ECO:0000256" key="13">
    <source>
        <dbReference type="SAM" id="Coils"/>
    </source>
</evidence>
<feature type="compositionally biased region" description="Low complexity" evidence="14">
    <location>
        <begin position="186"/>
        <end position="196"/>
    </location>
</feature>
<keyword evidence="12" id="KW-0107">Calcium channel</keyword>
<dbReference type="FunFam" id="1.20.120.350:FF:000008">
    <property type="entry name" value="Voltage-dependent T-type calcium channel subunit alpha"/>
    <property type="match status" value="1"/>
</dbReference>
<feature type="transmembrane region" description="Helical" evidence="15">
    <location>
        <begin position="807"/>
        <end position="828"/>
    </location>
</feature>
<accession>A0A9Q1FNL3</accession>
<evidence type="ECO:0000256" key="8">
    <source>
        <dbReference type="ARBA" id="ARBA00023136"/>
    </source>
</evidence>
<keyword evidence="11 12" id="KW-0106">Calcium</keyword>
<evidence type="ECO:0000256" key="15">
    <source>
        <dbReference type="SAM" id="Phobius"/>
    </source>
</evidence>
<feature type="transmembrane region" description="Helical" evidence="15">
    <location>
        <begin position="506"/>
        <end position="529"/>
    </location>
</feature>
<keyword evidence="9" id="KW-0325">Glycoprotein</keyword>
<dbReference type="GO" id="GO:0046872">
    <property type="term" value="F:metal ion binding"/>
    <property type="evidence" value="ECO:0007669"/>
    <property type="project" value="UniProtKB-KW"/>
</dbReference>
<feature type="compositionally biased region" description="Pro residues" evidence="14">
    <location>
        <begin position="166"/>
        <end position="178"/>
    </location>
</feature>
<dbReference type="Pfam" id="PF00520">
    <property type="entry name" value="Ion_trans"/>
    <property type="match status" value="2"/>
</dbReference>
<dbReference type="Gene3D" id="1.20.120.350">
    <property type="entry name" value="Voltage-gated potassium channels. Chain C"/>
    <property type="match status" value="2"/>
</dbReference>
<evidence type="ECO:0000313" key="18">
    <source>
        <dbReference type="Proteomes" id="UP001152622"/>
    </source>
</evidence>
<feature type="transmembrane region" description="Helical" evidence="15">
    <location>
        <begin position="7"/>
        <end position="36"/>
    </location>
</feature>
<protein>
    <recommendedName>
        <fullName evidence="16">Ion transport domain-containing protein</fullName>
    </recommendedName>
</protein>
<feature type="transmembrane region" description="Helical" evidence="15">
    <location>
        <begin position="705"/>
        <end position="732"/>
    </location>
</feature>
<evidence type="ECO:0000256" key="1">
    <source>
        <dbReference type="ARBA" id="ARBA00004141"/>
    </source>
</evidence>
<feature type="compositionally biased region" description="Gly residues" evidence="14">
    <location>
        <begin position="1025"/>
        <end position="1040"/>
    </location>
</feature>
<feature type="region of interest" description="Disordered" evidence="14">
    <location>
        <begin position="1008"/>
        <end position="1048"/>
    </location>
</feature>
<evidence type="ECO:0000256" key="4">
    <source>
        <dbReference type="ARBA" id="ARBA00022737"/>
    </source>
</evidence>
<feature type="region of interest" description="Disordered" evidence="14">
    <location>
        <begin position="1205"/>
        <end position="1253"/>
    </location>
</feature>
<reference evidence="17" key="1">
    <citation type="journal article" date="2023" name="Science">
        <title>Genome structures resolve the early diversification of teleost fishes.</title>
        <authorList>
            <person name="Parey E."/>
            <person name="Louis A."/>
            <person name="Montfort J."/>
            <person name="Bouchez O."/>
            <person name="Roques C."/>
            <person name="Iampietro C."/>
            <person name="Lluch J."/>
            <person name="Castinel A."/>
            <person name="Donnadieu C."/>
            <person name="Desvignes T."/>
            <person name="Floi Bucao C."/>
            <person name="Jouanno E."/>
            <person name="Wen M."/>
            <person name="Mejri S."/>
            <person name="Dirks R."/>
            <person name="Jansen H."/>
            <person name="Henkel C."/>
            <person name="Chen W.J."/>
            <person name="Zahm M."/>
            <person name="Cabau C."/>
            <person name="Klopp C."/>
            <person name="Thompson A.W."/>
            <person name="Robinson-Rechavi M."/>
            <person name="Braasch I."/>
            <person name="Lecointre G."/>
            <person name="Bobe J."/>
            <person name="Postlethwait J.H."/>
            <person name="Berthelot C."/>
            <person name="Roest Crollius H."/>
            <person name="Guiguen Y."/>
        </authorList>
    </citation>
    <scope>NUCLEOTIDE SEQUENCE</scope>
    <source>
        <strain evidence="17">WJC10195</strain>
    </source>
</reference>
<dbReference type="PRINTS" id="PR00167">
    <property type="entry name" value="CACHANNEL"/>
</dbReference>
<feature type="transmembrane region" description="Helical" evidence="15">
    <location>
        <begin position="345"/>
        <end position="372"/>
    </location>
</feature>
<dbReference type="FunFam" id="1.10.287.70:FF:000018">
    <property type="entry name" value="Voltage-dependent T-type calcium channel subunit alpha"/>
    <property type="match status" value="1"/>
</dbReference>
<keyword evidence="4" id="KW-0677">Repeat</keyword>
<evidence type="ECO:0000256" key="11">
    <source>
        <dbReference type="PIRSR" id="PIRSR602077-1"/>
    </source>
</evidence>
<dbReference type="GO" id="GO:0070509">
    <property type="term" value="P:calcium ion import"/>
    <property type="evidence" value="ECO:0007669"/>
    <property type="project" value="TreeGrafter"/>
</dbReference>
<keyword evidence="12" id="KW-0109">Calcium transport</keyword>
<feature type="binding site" evidence="11">
    <location>
        <position position="478"/>
    </location>
    <ligand>
        <name>Ca(2+)</name>
        <dbReference type="ChEBI" id="CHEBI:29108"/>
    </ligand>
</feature>
<evidence type="ECO:0000256" key="14">
    <source>
        <dbReference type="SAM" id="MobiDB-lite"/>
    </source>
</evidence>
<dbReference type="PANTHER" id="PTHR10037:SF209">
    <property type="entry name" value="VOLTAGE-DEPENDENT T-TYPE CALCIUM CHANNEL SUBUNIT ALPHA"/>
    <property type="match status" value="1"/>
</dbReference>
<feature type="region of interest" description="Disordered" evidence="14">
    <location>
        <begin position="45"/>
        <end position="74"/>
    </location>
</feature>
<feature type="domain" description="Ion transport" evidence="16">
    <location>
        <begin position="269"/>
        <end position="539"/>
    </location>
</feature>
<feature type="transmembrane region" description="Helical" evidence="15">
    <location>
        <begin position="622"/>
        <end position="641"/>
    </location>
</feature>
<feature type="compositionally biased region" description="Polar residues" evidence="14">
    <location>
        <begin position="1333"/>
        <end position="1347"/>
    </location>
</feature>
<evidence type="ECO:0000313" key="17">
    <source>
        <dbReference type="EMBL" id="KAJ8363208.1"/>
    </source>
</evidence>
<evidence type="ECO:0000256" key="10">
    <source>
        <dbReference type="ARBA" id="ARBA00023303"/>
    </source>
</evidence>
<evidence type="ECO:0000256" key="5">
    <source>
        <dbReference type="ARBA" id="ARBA00022882"/>
    </source>
</evidence>
<comment type="subcellular location">
    <subcellularLocation>
        <location evidence="1 12">Membrane</location>
        <topology evidence="1 12">Multi-pass membrane protein</topology>
    </subcellularLocation>
</comment>
<keyword evidence="6 15" id="KW-1133">Transmembrane helix</keyword>
<feature type="domain" description="Ion transport" evidence="16">
    <location>
        <begin position="585"/>
        <end position="838"/>
    </location>
</feature>
<dbReference type="GO" id="GO:0005891">
    <property type="term" value="C:voltage-gated calcium channel complex"/>
    <property type="evidence" value="ECO:0007669"/>
    <property type="project" value="InterPro"/>
</dbReference>
<dbReference type="PANTHER" id="PTHR10037">
    <property type="entry name" value="VOLTAGE-GATED CATION CHANNEL CALCIUM AND SODIUM"/>
    <property type="match status" value="1"/>
</dbReference>
<dbReference type="EMBL" id="JAINUF010000004">
    <property type="protein sequence ID" value="KAJ8363208.1"/>
    <property type="molecule type" value="Genomic_DNA"/>
</dbReference>
<dbReference type="InterPro" id="IPR002077">
    <property type="entry name" value="VDCCAlpha1"/>
</dbReference>
<keyword evidence="5 12" id="KW-0851">Voltage-gated channel</keyword>
<dbReference type="Gene3D" id="1.10.287.70">
    <property type="match status" value="3"/>
</dbReference>
<dbReference type="FunFam" id="1.10.287.70:FF:000054">
    <property type="entry name" value="Voltage-dependent T-type calcium channel subunit alpha"/>
    <property type="match status" value="1"/>
</dbReference>
<dbReference type="GO" id="GO:0045956">
    <property type="term" value="P:positive regulation of calcium ion-dependent exocytosis"/>
    <property type="evidence" value="ECO:0007669"/>
    <property type="project" value="TreeGrafter"/>
</dbReference>
<organism evidence="17 18">
    <name type="scientific">Synaphobranchus kaupii</name>
    <name type="common">Kaup's arrowtooth eel</name>
    <dbReference type="NCBI Taxonomy" id="118154"/>
    <lineage>
        <taxon>Eukaryota</taxon>
        <taxon>Metazoa</taxon>
        <taxon>Chordata</taxon>
        <taxon>Craniata</taxon>
        <taxon>Vertebrata</taxon>
        <taxon>Euteleostomi</taxon>
        <taxon>Actinopterygii</taxon>
        <taxon>Neopterygii</taxon>
        <taxon>Teleostei</taxon>
        <taxon>Anguilliformes</taxon>
        <taxon>Synaphobranchidae</taxon>
        <taxon>Synaphobranchus</taxon>
    </lineage>
</organism>
<dbReference type="GO" id="GO:0005248">
    <property type="term" value="F:voltage-gated sodium channel activity"/>
    <property type="evidence" value="ECO:0007669"/>
    <property type="project" value="TreeGrafter"/>
</dbReference>
<dbReference type="GO" id="GO:0001518">
    <property type="term" value="C:voltage-gated sodium channel complex"/>
    <property type="evidence" value="ECO:0007669"/>
    <property type="project" value="TreeGrafter"/>
</dbReference>